<dbReference type="InterPro" id="IPR016174">
    <property type="entry name" value="Di-haem_cyt_TM"/>
</dbReference>
<feature type="domain" description="Cytochrome b561 bacterial/Ni-hydrogenase" evidence="7">
    <location>
        <begin position="9"/>
        <end position="212"/>
    </location>
</feature>
<dbReference type="InterPro" id="IPR011577">
    <property type="entry name" value="Cyt_b561_bac/Ni-Hgenase"/>
</dbReference>
<keyword evidence="3 6" id="KW-0812">Transmembrane</keyword>
<dbReference type="GO" id="GO:0005886">
    <property type="term" value="C:plasma membrane"/>
    <property type="evidence" value="ECO:0007669"/>
    <property type="project" value="UniProtKB-SubCell"/>
</dbReference>
<dbReference type="PANTHER" id="PTHR30485:SF1">
    <property type="entry name" value="CYTOCHROME YDHU-RELATED"/>
    <property type="match status" value="1"/>
</dbReference>
<dbReference type="EMBL" id="JAFMYU010000027">
    <property type="protein sequence ID" value="MBO0934138.1"/>
    <property type="molecule type" value="Genomic_DNA"/>
</dbReference>
<dbReference type="GO" id="GO:0022904">
    <property type="term" value="P:respiratory electron transport chain"/>
    <property type="evidence" value="ECO:0007669"/>
    <property type="project" value="InterPro"/>
</dbReference>
<evidence type="ECO:0000256" key="1">
    <source>
        <dbReference type="ARBA" id="ARBA00004651"/>
    </source>
</evidence>
<dbReference type="Proteomes" id="UP000664795">
    <property type="component" value="Unassembled WGS sequence"/>
</dbReference>
<dbReference type="Gene3D" id="1.20.950.20">
    <property type="entry name" value="Transmembrane di-heme cytochromes, Chain C"/>
    <property type="match status" value="1"/>
</dbReference>
<accession>A0A939GAA5</accession>
<evidence type="ECO:0000313" key="9">
    <source>
        <dbReference type="Proteomes" id="UP000664795"/>
    </source>
</evidence>
<sequence>MKRIVDNKHPLAIRWFHWINFPVLSLMIWSGLLIYWAYDPYKITVGGYTLLSFFPDGFYKALGVPFRLAQGMSWHFAFMWLFTLNGILYVAYTFISGEWRYLLPKRNSFREAWQVILHDLGIRKAPLPVEKYNAAQRIAYSSIIVMGLGSLLTGLAIYKPTQLWWLTTLLGGYEMARLIHFALTIGYVLFFIIHIAQVVKAGWNNFRSMVAGFDVVDEKA</sequence>
<dbReference type="Pfam" id="PF01292">
    <property type="entry name" value="Ni_hydr_CYTB"/>
    <property type="match status" value="1"/>
</dbReference>
<gene>
    <name evidence="8" type="ORF">J2I48_24235</name>
</gene>
<evidence type="ECO:0000256" key="3">
    <source>
        <dbReference type="ARBA" id="ARBA00022692"/>
    </source>
</evidence>
<evidence type="ECO:0000256" key="2">
    <source>
        <dbReference type="ARBA" id="ARBA00022475"/>
    </source>
</evidence>
<dbReference type="SUPFAM" id="SSF81342">
    <property type="entry name" value="Transmembrane di-heme cytochromes"/>
    <property type="match status" value="1"/>
</dbReference>
<dbReference type="InterPro" id="IPR051542">
    <property type="entry name" value="Hydrogenase_cytochrome"/>
</dbReference>
<organism evidence="8 9">
    <name type="scientific">Fibrella aquatilis</name>
    <dbReference type="NCBI Taxonomy" id="2817059"/>
    <lineage>
        <taxon>Bacteria</taxon>
        <taxon>Pseudomonadati</taxon>
        <taxon>Bacteroidota</taxon>
        <taxon>Cytophagia</taxon>
        <taxon>Cytophagales</taxon>
        <taxon>Spirosomataceae</taxon>
        <taxon>Fibrella</taxon>
    </lineage>
</organism>
<feature type="transmembrane region" description="Helical" evidence="6">
    <location>
        <begin position="138"/>
        <end position="158"/>
    </location>
</feature>
<feature type="transmembrane region" description="Helical" evidence="6">
    <location>
        <begin position="74"/>
        <end position="95"/>
    </location>
</feature>
<evidence type="ECO:0000256" key="6">
    <source>
        <dbReference type="SAM" id="Phobius"/>
    </source>
</evidence>
<proteinExistence type="predicted"/>
<keyword evidence="9" id="KW-1185">Reference proteome</keyword>
<comment type="subcellular location">
    <subcellularLocation>
        <location evidence="1">Cell membrane</location>
        <topology evidence="1">Multi-pass membrane protein</topology>
    </subcellularLocation>
</comment>
<evidence type="ECO:0000313" key="8">
    <source>
        <dbReference type="EMBL" id="MBO0934138.1"/>
    </source>
</evidence>
<comment type="caution">
    <text evidence="8">The sequence shown here is derived from an EMBL/GenBank/DDBJ whole genome shotgun (WGS) entry which is preliminary data.</text>
</comment>
<protein>
    <submittedName>
        <fullName evidence="8">Cytochrome b/b6 domain-containing protein</fullName>
    </submittedName>
</protein>
<feature type="transmembrane region" description="Helical" evidence="6">
    <location>
        <begin position="178"/>
        <end position="199"/>
    </location>
</feature>
<evidence type="ECO:0000256" key="5">
    <source>
        <dbReference type="ARBA" id="ARBA00023136"/>
    </source>
</evidence>
<keyword evidence="4 6" id="KW-1133">Transmembrane helix</keyword>
<feature type="transmembrane region" description="Helical" evidence="6">
    <location>
        <begin position="12"/>
        <end position="38"/>
    </location>
</feature>
<dbReference type="PANTHER" id="PTHR30485">
    <property type="entry name" value="NI/FE-HYDROGENASE 1 B-TYPE CYTOCHROME SUBUNIT"/>
    <property type="match status" value="1"/>
</dbReference>
<evidence type="ECO:0000259" key="7">
    <source>
        <dbReference type="Pfam" id="PF01292"/>
    </source>
</evidence>
<dbReference type="RefSeq" id="WP_207338100.1">
    <property type="nucleotide sequence ID" value="NZ_JAFMYU010000027.1"/>
</dbReference>
<keyword evidence="5 6" id="KW-0472">Membrane</keyword>
<reference evidence="8 9" key="1">
    <citation type="submission" date="2021-03" db="EMBL/GenBank/DDBJ databases">
        <title>Fibrella sp. HMF5036 genome sequencing and assembly.</title>
        <authorList>
            <person name="Kang H."/>
            <person name="Kim H."/>
            <person name="Bae S."/>
            <person name="Joh K."/>
        </authorList>
    </citation>
    <scope>NUCLEOTIDE SEQUENCE [LARGE SCALE GENOMIC DNA]</scope>
    <source>
        <strain evidence="8 9">HMF5036</strain>
    </source>
</reference>
<keyword evidence="2" id="KW-1003">Cell membrane</keyword>
<dbReference type="GO" id="GO:0020037">
    <property type="term" value="F:heme binding"/>
    <property type="evidence" value="ECO:0007669"/>
    <property type="project" value="TreeGrafter"/>
</dbReference>
<evidence type="ECO:0000256" key="4">
    <source>
        <dbReference type="ARBA" id="ARBA00022989"/>
    </source>
</evidence>
<name>A0A939GAA5_9BACT</name>
<dbReference type="AlphaFoldDB" id="A0A939GAA5"/>
<dbReference type="GO" id="GO:0009055">
    <property type="term" value="F:electron transfer activity"/>
    <property type="evidence" value="ECO:0007669"/>
    <property type="project" value="InterPro"/>
</dbReference>